<dbReference type="PROSITE" id="PS51178">
    <property type="entry name" value="PASTA"/>
    <property type="match status" value="2"/>
</dbReference>
<dbReference type="InterPro" id="IPR005543">
    <property type="entry name" value="PASTA_dom"/>
</dbReference>
<evidence type="ECO:0000313" key="2">
    <source>
        <dbReference type="EMBL" id="MCP2268641.1"/>
    </source>
</evidence>
<dbReference type="CDD" id="cd06577">
    <property type="entry name" value="PASTA_pknB"/>
    <property type="match status" value="2"/>
</dbReference>
<dbReference type="Gene3D" id="3.30.10.20">
    <property type="match status" value="2"/>
</dbReference>
<dbReference type="EMBL" id="JAMTCO010000003">
    <property type="protein sequence ID" value="MCP2268641.1"/>
    <property type="molecule type" value="Genomic_DNA"/>
</dbReference>
<feature type="domain" description="PASTA" evidence="1">
    <location>
        <begin position="264"/>
        <end position="328"/>
    </location>
</feature>
<comment type="caution">
    <text evidence="2">The sequence shown here is derived from an EMBL/GenBank/DDBJ whole genome shotgun (WGS) entry which is preliminary data.</text>
</comment>
<dbReference type="Proteomes" id="UP001205185">
    <property type="component" value="Unassembled WGS sequence"/>
</dbReference>
<dbReference type="RefSeq" id="WP_253885557.1">
    <property type="nucleotide sequence ID" value="NZ_BAAAVB010000001.1"/>
</dbReference>
<proteinExistence type="predicted"/>
<accession>A0ABT1I7U6</accession>
<dbReference type="Pfam" id="PF03793">
    <property type="entry name" value="PASTA"/>
    <property type="match status" value="2"/>
</dbReference>
<feature type="domain" description="PASTA" evidence="1">
    <location>
        <begin position="199"/>
        <end position="263"/>
    </location>
</feature>
<protein>
    <submittedName>
        <fullName evidence="2">PASTA domain-containing protein</fullName>
    </submittedName>
</protein>
<name>A0ABT1I7U6_9PSEU</name>
<organism evidence="2 3">
    <name type="scientific">Actinokineospora diospyrosa</name>
    <dbReference type="NCBI Taxonomy" id="103728"/>
    <lineage>
        <taxon>Bacteria</taxon>
        <taxon>Bacillati</taxon>
        <taxon>Actinomycetota</taxon>
        <taxon>Actinomycetes</taxon>
        <taxon>Pseudonocardiales</taxon>
        <taxon>Pseudonocardiaceae</taxon>
        <taxon>Actinokineospora</taxon>
    </lineage>
</organism>
<gene>
    <name evidence="2" type="ORF">LV75_001128</name>
</gene>
<dbReference type="SMART" id="SM00740">
    <property type="entry name" value="PASTA"/>
    <property type="match status" value="2"/>
</dbReference>
<evidence type="ECO:0000313" key="3">
    <source>
        <dbReference type="Proteomes" id="UP001205185"/>
    </source>
</evidence>
<keyword evidence="3" id="KW-1185">Reference proteome</keyword>
<sequence>MTVGWPFLVARGRVAGYRVVLAPDFVLRGGSAGALVSTVDATVPDSEPPRVVRVDAELSAVYRTRRITPPDIGLDGDRVLDHAGRPLVLTYGFVARTPLFTEIADSDVQRAWSAATAAYRRFLLAEAEFRPVAADSFTLRSTVTGTSVTDRSPGTPAGSAVDTPATAGRVRLWLLATLITAATTVTISLLLLRSIVAGDAVLVPDVVGQRVADARALVVGAGLKPRTATVPPAGCTRGTVVATVPTAGAEVERESEVRLDVCAQQVAVPALNRTSYAEAAAVLNGIGLVPVRRAGVRGGGAPGEVAKTVPGAGTVVDEGTSVEVLVVEVAPCTYTRNRCP</sequence>
<evidence type="ECO:0000259" key="1">
    <source>
        <dbReference type="PROSITE" id="PS51178"/>
    </source>
</evidence>
<reference evidence="2 3" key="1">
    <citation type="submission" date="2022-06" db="EMBL/GenBank/DDBJ databases">
        <title>Genomic Encyclopedia of Archaeal and Bacterial Type Strains, Phase II (KMG-II): from individual species to whole genera.</title>
        <authorList>
            <person name="Goeker M."/>
        </authorList>
    </citation>
    <scope>NUCLEOTIDE SEQUENCE [LARGE SCALE GENOMIC DNA]</scope>
    <source>
        <strain evidence="2 3">DSM 44255</strain>
    </source>
</reference>